<name>A0A501WKB0_9BACT</name>
<dbReference type="InterPro" id="IPR000182">
    <property type="entry name" value="GNAT_dom"/>
</dbReference>
<feature type="domain" description="N-acetyltransferase" evidence="2">
    <location>
        <begin position="1"/>
        <end position="150"/>
    </location>
</feature>
<dbReference type="EMBL" id="VFRQ01000001">
    <property type="protein sequence ID" value="TPE46076.1"/>
    <property type="molecule type" value="Genomic_DNA"/>
</dbReference>
<protein>
    <submittedName>
        <fullName evidence="3">GNAT family N-acetyltransferase</fullName>
    </submittedName>
</protein>
<dbReference type="CDD" id="cd04301">
    <property type="entry name" value="NAT_SF"/>
    <property type="match status" value="1"/>
</dbReference>
<sequence length="165" mass="18507">MLHLLRTDSANHDFHRLVAQLDQNLQQNDGEEHAFFAQFNKLDKIQHVVVAYQDGVAAGCGAIKAYTPTIAEVKRMFVEERYRGQGIATRVLAELELWAHESGYTSCILETGIKQTEAIRLYQKSGYTIIPNYGQYAGVESSVCMQKDLGTEKNNLQQGQQANAK</sequence>
<proteinExistence type="predicted"/>
<evidence type="ECO:0000313" key="3">
    <source>
        <dbReference type="EMBL" id="TPE46076.1"/>
    </source>
</evidence>
<evidence type="ECO:0000313" key="4">
    <source>
        <dbReference type="Proteomes" id="UP000316727"/>
    </source>
</evidence>
<dbReference type="AlphaFoldDB" id="A0A501WKB0"/>
<gene>
    <name evidence="3" type="ORF">FJM65_01650</name>
</gene>
<dbReference type="PROSITE" id="PS51186">
    <property type="entry name" value="GNAT"/>
    <property type="match status" value="1"/>
</dbReference>
<dbReference type="PANTHER" id="PTHR13947:SF37">
    <property type="entry name" value="LD18367P"/>
    <property type="match status" value="1"/>
</dbReference>
<dbReference type="Gene3D" id="3.40.630.30">
    <property type="match status" value="1"/>
</dbReference>
<dbReference type="RefSeq" id="WP_140618737.1">
    <property type="nucleotide sequence ID" value="NZ_VFRQ01000001.1"/>
</dbReference>
<keyword evidence="4" id="KW-1185">Reference proteome</keyword>
<organism evidence="3 4">
    <name type="scientific">Pontibacter mangrovi</name>
    <dbReference type="NCBI Taxonomy" id="2589816"/>
    <lineage>
        <taxon>Bacteria</taxon>
        <taxon>Pseudomonadati</taxon>
        <taxon>Bacteroidota</taxon>
        <taxon>Cytophagia</taxon>
        <taxon>Cytophagales</taxon>
        <taxon>Hymenobacteraceae</taxon>
        <taxon>Pontibacter</taxon>
    </lineage>
</organism>
<reference evidence="3 4" key="1">
    <citation type="submission" date="2019-06" db="EMBL/GenBank/DDBJ databases">
        <title>A novel bacterium of genus Pontibacter, isolated from marine sediment.</title>
        <authorList>
            <person name="Huang H."/>
            <person name="Mo K."/>
            <person name="Hu Y."/>
        </authorList>
    </citation>
    <scope>NUCLEOTIDE SEQUENCE [LARGE SCALE GENOMIC DNA]</scope>
    <source>
        <strain evidence="3 4">HB172049</strain>
    </source>
</reference>
<dbReference type="GO" id="GO:0008080">
    <property type="term" value="F:N-acetyltransferase activity"/>
    <property type="evidence" value="ECO:0007669"/>
    <property type="project" value="InterPro"/>
</dbReference>
<dbReference type="InterPro" id="IPR050769">
    <property type="entry name" value="NAT_camello-type"/>
</dbReference>
<comment type="caution">
    <text evidence="3">The sequence shown here is derived from an EMBL/GenBank/DDBJ whole genome shotgun (WGS) entry which is preliminary data.</text>
</comment>
<dbReference type="SUPFAM" id="SSF55729">
    <property type="entry name" value="Acyl-CoA N-acyltransferases (Nat)"/>
    <property type="match status" value="1"/>
</dbReference>
<accession>A0A501WKB0</accession>
<keyword evidence="1 3" id="KW-0808">Transferase</keyword>
<dbReference type="Proteomes" id="UP000316727">
    <property type="component" value="Unassembled WGS sequence"/>
</dbReference>
<dbReference type="Pfam" id="PF00583">
    <property type="entry name" value="Acetyltransf_1"/>
    <property type="match status" value="1"/>
</dbReference>
<evidence type="ECO:0000259" key="2">
    <source>
        <dbReference type="PROSITE" id="PS51186"/>
    </source>
</evidence>
<dbReference type="OrthoDB" id="9803233at2"/>
<evidence type="ECO:0000256" key="1">
    <source>
        <dbReference type="ARBA" id="ARBA00022679"/>
    </source>
</evidence>
<dbReference type="PANTHER" id="PTHR13947">
    <property type="entry name" value="GNAT FAMILY N-ACETYLTRANSFERASE"/>
    <property type="match status" value="1"/>
</dbReference>
<dbReference type="InterPro" id="IPR016181">
    <property type="entry name" value="Acyl_CoA_acyltransferase"/>
</dbReference>